<dbReference type="AlphaFoldDB" id="A0A645DQU4"/>
<dbReference type="EMBL" id="VSSQ01038001">
    <property type="protein sequence ID" value="MPM90852.1"/>
    <property type="molecule type" value="Genomic_DNA"/>
</dbReference>
<gene>
    <name evidence="1" type="ORF">SDC9_137975</name>
</gene>
<accession>A0A645DQU4</accession>
<comment type="caution">
    <text evidence="1">The sequence shown here is derived from an EMBL/GenBank/DDBJ whole genome shotgun (WGS) entry which is preliminary data.</text>
</comment>
<name>A0A645DQU4_9ZZZZ</name>
<proteinExistence type="predicted"/>
<sequence>MCLFELVLNQRNRKSRSIDRNIELLECIGQRANVILMSMRDEKAFELVAVLTQVCHIRNDNVDAGHIVIRKAKPAVDNDDIAVVFKYGHILPDFTHAAERDNF</sequence>
<reference evidence="1" key="1">
    <citation type="submission" date="2019-08" db="EMBL/GenBank/DDBJ databases">
        <authorList>
            <person name="Kucharzyk K."/>
            <person name="Murdoch R.W."/>
            <person name="Higgins S."/>
            <person name="Loffler F."/>
        </authorList>
    </citation>
    <scope>NUCLEOTIDE SEQUENCE</scope>
</reference>
<evidence type="ECO:0000313" key="1">
    <source>
        <dbReference type="EMBL" id="MPM90852.1"/>
    </source>
</evidence>
<protein>
    <submittedName>
        <fullName evidence="1">Uncharacterized protein</fullName>
    </submittedName>
</protein>
<organism evidence="1">
    <name type="scientific">bioreactor metagenome</name>
    <dbReference type="NCBI Taxonomy" id="1076179"/>
    <lineage>
        <taxon>unclassified sequences</taxon>
        <taxon>metagenomes</taxon>
        <taxon>ecological metagenomes</taxon>
    </lineage>
</organism>